<dbReference type="PANTHER" id="PTHR35177">
    <property type="entry name" value="HYDROGENASE MATURATION FACTOR HYBG"/>
    <property type="match status" value="1"/>
</dbReference>
<evidence type="ECO:0000256" key="1">
    <source>
        <dbReference type="ARBA" id="ARBA00006018"/>
    </source>
</evidence>
<comment type="caution">
    <text evidence="2">The sequence shown here is derived from an EMBL/GenBank/DDBJ whole genome shotgun (WGS) entry which is preliminary data.</text>
</comment>
<dbReference type="GO" id="GO:0051604">
    <property type="term" value="P:protein maturation"/>
    <property type="evidence" value="ECO:0007669"/>
    <property type="project" value="TreeGrafter"/>
</dbReference>
<dbReference type="RefSeq" id="WP_122191499.1">
    <property type="nucleotide sequence ID" value="NZ_RFFH01000020.1"/>
</dbReference>
<gene>
    <name evidence="2" type="ORF">EBN03_29680</name>
</gene>
<dbReference type="AlphaFoldDB" id="A0A3M2KSF2"/>
<dbReference type="InterPro" id="IPR019812">
    <property type="entry name" value="Hydgase_assmbl_chp_CS"/>
</dbReference>
<protein>
    <submittedName>
        <fullName evidence="2">HypC/HybG/HupF family hydrogenase formation chaperone</fullName>
    </submittedName>
</protein>
<evidence type="ECO:0000313" key="2">
    <source>
        <dbReference type="EMBL" id="RMI28582.1"/>
    </source>
</evidence>
<dbReference type="InterPro" id="IPR001109">
    <property type="entry name" value="Hydrogenase_HupF/HypC"/>
</dbReference>
<dbReference type="Proteomes" id="UP000279275">
    <property type="component" value="Unassembled WGS sequence"/>
</dbReference>
<evidence type="ECO:0000313" key="3">
    <source>
        <dbReference type="Proteomes" id="UP000279275"/>
    </source>
</evidence>
<reference evidence="2 3" key="1">
    <citation type="submission" date="2018-10" db="EMBL/GenBank/DDBJ databases">
        <title>Isolation from cow dung.</title>
        <authorList>
            <person name="Ling L."/>
        </authorList>
    </citation>
    <scope>NUCLEOTIDE SEQUENCE [LARGE SCALE GENOMIC DNA]</scope>
    <source>
        <strain evidence="2 3">NEAU-LL90</strain>
    </source>
</reference>
<comment type="similarity">
    <text evidence="1">Belongs to the HupF/HypC family.</text>
</comment>
<dbReference type="NCBIfam" id="TIGR00074">
    <property type="entry name" value="hypC_hupF"/>
    <property type="match status" value="1"/>
</dbReference>
<keyword evidence="3" id="KW-1185">Reference proteome</keyword>
<dbReference type="PROSITE" id="PS01097">
    <property type="entry name" value="HUPF_HYPC"/>
    <property type="match status" value="1"/>
</dbReference>
<dbReference type="Pfam" id="PF01455">
    <property type="entry name" value="HupF_HypC"/>
    <property type="match status" value="1"/>
</dbReference>
<dbReference type="GO" id="GO:1902670">
    <property type="term" value="F:carbon dioxide binding"/>
    <property type="evidence" value="ECO:0007669"/>
    <property type="project" value="TreeGrafter"/>
</dbReference>
<dbReference type="GO" id="GO:0005506">
    <property type="term" value="F:iron ion binding"/>
    <property type="evidence" value="ECO:0007669"/>
    <property type="project" value="TreeGrafter"/>
</dbReference>
<dbReference type="EMBL" id="RFFH01000020">
    <property type="protein sequence ID" value="RMI28582.1"/>
    <property type="molecule type" value="Genomic_DNA"/>
</dbReference>
<dbReference type="Gene3D" id="2.30.30.140">
    <property type="match status" value="1"/>
</dbReference>
<dbReference type="PANTHER" id="PTHR35177:SF2">
    <property type="entry name" value="HYDROGENASE MATURATION FACTOR HYBG"/>
    <property type="match status" value="1"/>
</dbReference>
<dbReference type="SUPFAM" id="SSF159127">
    <property type="entry name" value="HupF/HypC-like"/>
    <property type="match status" value="1"/>
</dbReference>
<dbReference type="PRINTS" id="PR00445">
    <property type="entry name" value="HUPFHYPC"/>
</dbReference>
<name>A0A3M2KSF2_9NOCA</name>
<dbReference type="OrthoDB" id="9806017at2"/>
<organism evidence="2 3">
    <name type="scientific">Nocardia stercoris</name>
    <dbReference type="NCBI Taxonomy" id="2483361"/>
    <lineage>
        <taxon>Bacteria</taxon>
        <taxon>Bacillati</taxon>
        <taxon>Actinomycetota</taxon>
        <taxon>Actinomycetes</taxon>
        <taxon>Mycobacteriales</taxon>
        <taxon>Nocardiaceae</taxon>
        <taxon>Nocardia</taxon>
    </lineage>
</organism>
<accession>A0A3M2KSF2</accession>
<proteinExistence type="inferred from homology"/>
<sequence length="80" mass="8458">MCLGIPGQVVEILDGYHGQLALVDVSGEQRKVNIGLLQDDPVRPGEWVIIHMGLAVERTDAAGARAALAGLELMGRGELP</sequence>